<keyword evidence="2" id="KW-1185">Reference proteome</keyword>
<dbReference type="EMBL" id="BQXS01000850">
    <property type="protein sequence ID" value="GKT29448.1"/>
    <property type="molecule type" value="Genomic_DNA"/>
</dbReference>
<protein>
    <submittedName>
        <fullName evidence="1">TetR/AcrR family transcriptional regulator</fullName>
    </submittedName>
</protein>
<gene>
    <name evidence="1" type="ORF">ADUPG1_001192</name>
</gene>
<name>A0ABQ5KA63_9EUKA</name>
<feature type="non-terminal residue" evidence="1">
    <location>
        <position position="1"/>
    </location>
</feature>
<proteinExistence type="predicted"/>
<dbReference type="Proteomes" id="UP001057375">
    <property type="component" value="Unassembled WGS sequence"/>
</dbReference>
<accession>A0ABQ5KA63</accession>
<evidence type="ECO:0000313" key="2">
    <source>
        <dbReference type="Proteomes" id="UP001057375"/>
    </source>
</evidence>
<dbReference type="Gene3D" id="1.10.357.10">
    <property type="entry name" value="Tetracycline Repressor, domain 2"/>
    <property type="match status" value="1"/>
</dbReference>
<comment type="caution">
    <text evidence="1">The sequence shown here is derived from an EMBL/GenBank/DDBJ whole genome shotgun (WGS) entry which is preliminary data.</text>
</comment>
<evidence type="ECO:0000313" key="1">
    <source>
        <dbReference type="EMBL" id="GKT29448.1"/>
    </source>
</evidence>
<sequence>AHTLSTELHREMLALKNRESHMANLDRNIVRALENGVAQILKNCKEKVRIKDIELGARLVSGAMEETMHRCILESAEPDTERLIEN</sequence>
<organism evidence="1 2">
    <name type="scientific">Aduncisulcus paluster</name>
    <dbReference type="NCBI Taxonomy" id="2918883"/>
    <lineage>
        <taxon>Eukaryota</taxon>
        <taxon>Metamonada</taxon>
        <taxon>Carpediemonas-like organisms</taxon>
        <taxon>Aduncisulcus</taxon>
    </lineage>
</organism>
<reference evidence="1" key="1">
    <citation type="submission" date="2022-03" db="EMBL/GenBank/DDBJ databases">
        <title>Draft genome sequence of Aduncisulcus paluster, a free-living microaerophilic Fornicata.</title>
        <authorList>
            <person name="Yuyama I."/>
            <person name="Kume K."/>
            <person name="Tamura T."/>
            <person name="Inagaki Y."/>
            <person name="Hashimoto T."/>
        </authorList>
    </citation>
    <scope>NUCLEOTIDE SEQUENCE</scope>
    <source>
        <strain evidence="1">NY0171</strain>
    </source>
</reference>